<gene>
    <name evidence="2" type="ORF">CEXT_237511</name>
</gene>
<reference evidence="2 3" key="1">
    <citation type="submission" date="2021-06" db="EMBL/GenBank/DDBJ databases">
        <title>Caerostris extrusa draft genome.</title>
        <authorList>
            <person name="Kono N."/>
            <person name="Arakawa K."/>
        </authorList>
    </citation>
    <scope>NUCLEOTIDE SEQUENCE [LARGE SCALE GENOMIC DNA]</scope>
</reference>
<evidence type="ECO:0000313" key="3">
    <source>
        <dbReference type="Proteomes" id="UP001054945"/>
    </source>
</evidence>
<comment type="caution">
    <text evidence="2">The sequence shown here is derived from an EMBL/GenBank/DDBJ whole genome shotgun (WGS) entry which is preliminary data.</text>
</comment>
<keyword evidence="3" id="KW-1185">Reference proteome</keyword>
<accession>A0AAV4Y9I6</accession>
<dbReference type="AlphaFoldDB" id="A0AAV4Y9I6"/>
<evidence type="ECO:0000313" key="2">
    <source>
        <dbReference type="EMBL" id="GIZ04067.1"/>
    </source>
</evidence>
<sequence>MFVARCRDACQHLAGENLIRRGRRARGTDCSAFRVQFNKALRSLVTCFLLMGSVAVTGWLTGNDREPLNGTRYLFVLI</sequence>
<protein>
    <submittedName>
        <fullName evidence="2">Uncharacterized protein</fullName>
    </submittedName>
</protein>
<keyword evidence="1" id="KW-1133">Transmembrane helix</keyword>
<keyword evidence="1" id="KW-0812">Transmembrane</keyword>
<proteinExistence type="predicted"/>
<organism evidence="2 3">
    <name type="scientific">Caerostris extrusa</name>
    <name type="common">Bark spider</name>
    <name type="synonym">Caerostris bankana</name>
    <dbReference type="NCBI Taxonomy" id="172846"/>
    <lineage>
        <taxon>Eukaryota</taxon>
        <taxon>Metazoa</taxon>
        <taxon>Ecdysozoa</taxon>
        <taxon>Arthropoda</taxon>
        <taxon>Chelicerata</taxon>
        <taxon>Arachnida</taxon>
        <taxon>Araneae</taxon>
        <taxon>Araneomorphae</taxon>
        <taxon>Entelegynae</taxon>
        <taxon>Araneoidea</taxon>
        <taxon>Araneidae</taxon>
        <taxon>Caerostris</taxon>
    </lineage>
</organism>
<evidence type="ECO:0000256" key="1">
    <source>
        <dbReference type="SAM" id="Phobius"/>
    </source>
</evidence>
<name>A0AAV4Y9I6_CAEEX</name>
<feature type="transmembrane region" description="Helical" evidence="1">
    <location>
        <begin position="41"/>
        <end position="60"/>
    </location>
</feature>
<dbReference type="Proteomes" id="UP001054945">
    <property type="component" value="Unassembled WGS sequence"/>
</dbReference>
<dbReference type="EMBL" id="BPLR01001689">
    <property type="protein sequence ID" value="GIZ04067.1"/>
    <property type="molecule type" value="Genomic_DNA"/>
</dbReference>
<keyword evidence="1" id="KW-0472">Membrane</keyword>